<dbReference type="EMBL" id="JADINB010000105">
    <property type="protein sequence ID" value="MBO8429233.1"/>
    <property type="molecule type" value="Genomic_DNA"/>
</dbReference>
<proteinExistence type="predicted"/>
<dbReference type="Gene3D" id="3.10.350.10">
    <property type="entry name" value="LysM domain"/>
    <property type="match status" value="2"/>
</dbReference>
<protein>
    <submittedName>
        <fullName evidence="4">LysM peptidoglycan-binding domain-containing protein</fullName>
    </submittedName>
</protein>
<dbReference type="InterPro" id="IPR028082">
    <property type="entry name" value="Peripla_BP_I"/>
</dbReference>
<dbReference type="Proteomes" id="UP000823635">
    <property type="component" value="Unassembled WGS sequence"/>
</dbReference>
<feature type="signal peptide" evidence="2">
    <location>
        <begin position="1"/>
        <end position="18"/>
    </location>
</feature>
<feature type="non-terminal residue" evidence="4">
    <location>
        <position position="522"/>
    </location>
</feature>
<reference evidence="4" key="2">
    <citation type="journal article" date="2021" name="PeerJ">
        <title>Extensive microbial diversity within the chicken gut microbiome revealed by metagenomics and culture.</title>
        <authorList>
            <person name="Gilroy R."/>
            <person name="Ravi A."/>
            <person name="Getino M."/>
            <person name="Pursley I."/>
            <person name="Horton D.L."/>
            <person name="Alikhan N.F."/>
            <person name="Baker D."/>
            <person name="Gharbi K."/>
            <person name="Hall N."/>
            <person name="Watson M."/>
            <person name="Adriaenssens E.M."/>
            <person name="Foster-Nyarko E."/>
            <person name="Jarju S."/>
            <person name="Secka A."/>
            <person name="Antonio M."/>
            <person name="Oren A."/>
            <person name="Chaudhuri R.R."/>
            <person name="La Ragione R."/>
            <person name="Hildebrand F."/>
            <person name="Pallen M.J."/>
        </authorList>
    </citation>
    <scope>NUCLEOTIDE SEQUENCE</scope>
    <source>
        <strain evidence="4">15467</strain>
    </source>
</reference>
<dbReference type="SUPFAM" id="SSF54106">
    <property type="entry name" value="LysM domain"/>
    <property type="match status" value="2"/>
</dbReference>
<dbReference type="PANTHER" id="PTHR33734:SF22">
    <property type="entry name" value="MEMBRANE-BOUND LYTIC MUREIN TRANSGLYCOSYLASE D"/>
    <property type="match status" value="1"/>
</dbReference>
<dbReference type="InterPro" id="IPR036779">
    <property type="entry name" value="LysM_dom_sf"/>
</dbReference>
<evidence type="ECO:0000256" key="1">
    <source>
        <dbReference type="SAM" id="MobiDB-lite"/>
    </source>
</evidence>
<feature type="compositionally biased region" description="Basic and acidic residues" evidence="1">
    <location>
        <begin position="100"/>
        <end position="113"/>
    </location>
</feature>
<comment type="caution">
    <text evidence="4">The sequence shown here is derived from an EMBL/GenBank/DDBJ whole genome shotgun (WGS) entry which is preliminary data.</text>
</comment>
<feature type="chain" id="PRO_5039666899" evidence="2">
    <location>
        <begin position="19"/>
        <end position="522"/>
    </location>
</feature>
<dbReference type="AlphaFoldDB" id="A0A9D9GZ27"/>
<dbReference type="PANTHER" id="PTHR33734">
    <property type="entry name" value="LYSM DOMAIN-CONTAINING GPI-ANCHORED PROTEIN 2"/>
    <property type="match status" value="1"/>
</dbReference>
<feature type="domain" description="LysM" evidence="3">
    <location>
        <begin position="37"/>
        <end position="80"/>
    </location>
</feature>
<dbReference type="SMART" id="SM00257">
    <property type="entry name" value="LysM"/>
    <property type="match status" value="2"/>
</dbReference>
<feature type="region of interest" description="Disordered" evidence="1">
    <location>
        <begin position="89"/>
        <end position="126"/>
    </location>
</feature>
<organism evidence="4 5">
    <name type="scientific">Candidatus Egerieousia excrementavium</name>
    <dbReference type="NCBI Taxonomy" id="2840778"/>
    <lineage>
        <taxon>Bacteria</taxon>
        <taxon>Pseudomonadati</taxon>
        <taxon>Bacteroidota</taxon>
        <taxon>Bacteroidia</taxon>
        <taxon>Bacteroidales</taxon>
        <taxon>Candidatus Egerieousia</taxon>
    </lineage>
</organism>
<dbReference type="Pfam" id="PF01476">
    <property type="entry name" value="LysM"/>
    <property type="match status" value="2"/>
</dbReference>
<dbReference type="Gene3D" id="3.40.50.2300">
    <property type="match status" value="2"/>
</dbReference>
<dbReference type="PROSITE" id="PS51782">
    <property type="entry name" value="LYSM"/>
    <property type="match status" value="1"/>
</dbReference>
<evidence type="ECO:0000259" key="3">
    <source>
        <dbReference type="PROSITE" id="PS51782"/>
    </source>
</evidence>
<sequence length="522" mass="58434">MKLISAITLLLFTIPLFGQSSVAISTEKVKIDGNIYYLHNIKKGETLYSLGKVYNVTVDEIIKNNRNAGSGLKAGETLYIPVAGKAAPEDNAGKSTQAEQPRHMQAEQLRQEKAVPAASQKKMRPKRHSVKWYEELKDIAEKYNVSQEAIMEYNNLASPRLTRRQVLLIPTWLSGQGSAGNSNLPADENGTALLFPADTATDPAQDAGPEAGDETIQPYKREYERPFGRRDVEIALILPLTSTSKEEGYNSQYMDFYTGALLAASDFKENGVTVTLNVYDQGNYNTLADIFNSEGFGRNQLVIGPVMAEDLGEAVPLAEALRIPIVSPMDQTAEKYIAGNSCFIQAPAGNDRQTENSVALLEKYCGDPRNHLMLIYQKGYEASNAVTEAKRFLEAENAEYSTLSYNILEGRTINTKMMQMMDTVRRHVVFVASNSEAFVNDVVRNLHLCRNMDRDITLIGLSKWKSFETIDVEDFHEMNLNLSLPFHIDYGSRQVKDFLFRYRALFNVEPTPYSFQGYDLTA</sequence>
<accession>A0A9D9GZ27</accession>
<evidence type="ECO:0000313" key="5">
    <source>
        <dbReference type="Proteomes" id="UP000823635"/>
    </source>
</evidence>
<dbReference type="CDD" id="cd00118">
    <property type="entry name" value="LysM"/>
    <property type="match status" value="2"/>
</dbReference>
<keyword evidence="2" id="KW-0732">Signal</keyword>
<evidence type="ECO:0000313" key="4">
    <source>
        <dbReference type="EMBL" id="MBO8429233.1"/>
    </source>
</evidence>
<dbReference type="SUPFAM" id="SSF53822">
    <property type="entry name" value="Periplasmic binding protein-like I"/>
    <property type="match status" value="1"/>
</dbReference>
<reference evidence="4" key="1">
    <citation type="submission" date="2020-10" db="EMBL/GenBank/DDBJ databases">
        <authorList>
            <person name="Gilroy R."/>
        </authorList>
    </citation>
    <scope>NUCLEOTIDE SEQUENCE</scope>
    <source>
        <strain evidence="4">15467</strain>
    </source>
</reference>
<name>A0A9D9GZ27_9BACT</name>
<evidence type="ECO:0000256" key="2">
    <source>
        <dbReference type="SAM" id="SignalP"/>
    </source>
</evidence>
<gene>
    <name evidence="4" type="ORF">IAC68_04795</name>
</gene>
<dbReference type="InterPro" id="IPR018392">
    <property type="entry name" value="LysM"/>
</dbReference>